<protein>
    <submittedName>
        <fullName evidence="4">HlyD family secretion protein</fullName>
    </submittedName>
</protein>
<proteinExistence type="predicted"/>
<dbReference type="PANTHER" id="PTHR32347">
    <property type="entry name" value="EFFLUX SYSTEM COMPONENT YKNX-RELATED"/>
    <property type="match status" value="1"/>
</dbReference>
<evidence type="ECO:0000313" key="4">
    <source>
        <dbReference type="EMBL" id="AWW00927.1"/>
    </source>
</evidence>
<gene>
    <name evidence="4" type="ORF">DJ013_14705</name>
</gene>
<dbReference type="GO" id="GO:0030313">
    <property type="term" value="C:cell envelope"/>
    <property type="evidence" value="ECO:0007669"/>
    <property type="project" value="UniProtKB-SubCell"/>
</dbReference>
<evidence type="ECO:0000256" key="2">
    <source>
        <dbReference type="ARBA" id="ARBA00023054"/>
    </source>
</evidence>
<dbReference type="Gene3D" id="2.40.30.170">
    <property type="match status" value="1"/>
</dbReference>
<dbReference type="Proteomes" id="UP000249873">
    <property type="component" value="Chromosome"/>
</dbReference>
<evidence type="ECO:0000313" key="5">
    <source>
        <dbReference type="Proteomes" id="UP000249873"/>
    </source>
</evidence>
<name>A0A2Z4GHZ2_9BACT</name>
<keyword evidence="5" id="KW-1185">Reference proteome</keyword>
<organism evidence="4 5">
    <name type="scientific">Arcticibacterium luteifluviistationis</name>
    <dbReference type="NCBI Taxonomy" id="1784714"/>
    <lineage>
        <taxon>Bacteria</taxon>
        <taxon>Pseudomonadati</taxon>
        <taxon>Bacteroidota</taxon>
        <taxon>Cytophagia</taxon>
        <taxon>Cytophagales</taxon>
        <taxon>Leadbetterellaceae</taxon>
        <taxon>Arcticibacterium</taxon>
    </lineage>
</organism>
<evidence type="ECO:0000256" key="3">
    <source>
        <dbReference type="SAM" id="Coils"/>
    </source>
</evidence>
<dbReference type="AlphaFoldDB" id="A0A2Z4GHZ2"/>
<dbReference type="PANTHER" id="PTHR32347:SF23">
    <property type="entry name" value="BLL5650 PROTEIN"/>
    <property type="match status" value="1"/>
</dbReference>
<dbReference type="InterPro" id="IPR050465">
    <property type="entry name" value="UPF0194_transport"/>
</dbReference>
<accession>A0A2Z4GHZ2</accession>
<feature type="coiled-coil region" evidence="3">
    <location>
        <begin position="139"/>
        <end position="176"/>
    </location>
</feature>
<dbReference type="KEGG" id="als:DJ013_14705"/>
<dbReference type="RefSeq" id="WP_111374293.1">
    <property type="nucleotide sequence ID" value="NZ_CP029480.1"/>
</dbReference>
<evidence type="ECO:0000256" key="1">
    <source>
        <dbReference type="ARBA" id="ARBA00004196"/>
    </source>
</evidence>
<keyword evidence="2 3" id="KW-0175">Coiled coil</keyword>
<reference evidence="4 5" key="1">
    <citation type="submission" date="2018-05" db="EMBL/GenBank/DDBJ databases">
        <title>Complete genome sequence of Arcticibacterium luteifluviistationis SM1504T, a cytophagaceae bacterium isolated from Arctic surface seawater.</title>
        <authorList>
            <person name="Li Y."/>
            <person name="Qin Q.-L."/>
        </authorList>
    </citation>
    <scope>NUCLEOTIDE SEQUENCE [LARGE SCALE GENOMIC DNA]</scope>
    <source>
        <strain evidence="4 5">SM1504</strain>
    </source>
</reference>
<dbReference type="OrthoDB" id="9778236at2"/>
<dbReference type="EMBL" id="CP029480">
    <property type="protein sequence ID" value="AWW00927.1"/>
    <property type="molecule type" value="Genomic_DNA"/>
</dbReference>
<comment type="subcellular location">
    <subcellularLocation>
        <location evidence="1">Cell envelope</location>
    </subcellularLocation>
</comment>
<sequence length="326" mass="35908">MTGQHILKLTFLAAVIVGCSGGENDFDASGVFEAKEIIVSSESSGKILELVIEEGTVLTEGQIIGNIDCENLNLQKAQLEASYDAIGAKRNSSGPQVGILKQQLVTQNKQLAAQRQQYLVIEKEQKRLEKLVKAEAVPVKQLDDLNGNLEVLLKQIEAAESQLNVTKQQITSAEQQIAIGNRAVMSEEKPMQERIAQMENMIGKCQIQNPQAGTVLVKYAEQNEMTAPGKALYKLADMTELKLRAYLTNGQLAKVKVGQEVQVLIDNGEDGYKELKGVVEWISDKAEFTPKTIQTKDERANLVYATKIKVKNDGFLKIGMYGEVKL</sequence>